<keyword evidence="2" id="KW-1185">Reference proteome</keyword>
<dbReference type="OrthoDB" id="7423147at2"/>
<name>A0A553W9Q4_9SPHN</name>
<dbReference type="AlphaFoldDB" id="A0A553W9Q4"/>
<dbReference type="RefSeq" id="WP_143776619.1">
    <property type="nucleotide sequence ID" value="NZ_OZ260107.1"/>
</dbReference>
<sequence>MTKSKSDGPGMMTLAEIKEFASFSAATQRYIRRSLDVAFDRKDAIALWSRDAVEATTIKAQHKFYDKLPDIRALIPVSSSIEDAEPFLTQLITVSAFDLGQSRLDGFAAYRFLYERLIGADARPWLPSAFCAAASMPHLQPERRKALLQSISEAAATAPGWSKRQPSFYPEWVEKVEADNSKAR</sequence>
<dbReference type="EMBL" id="VKKU01000002">
    <property type="protein sequence ID" value="TSB01409.1"/>
    <property type="molecule type" value="Genomic_DNA"/>
</dbReference>
<dbReference type="Proteomes" id="UP000320160">
    <property type="component" value="Unassembled WGS sequence"/>
</dbReference>
<protein>
    <submittedName>
        <fullName evidence="1">Uncharacterized protein</fullName>
    </submittedName>
</protein>
<evidence type="ECO:0000313" key="2">
    <source>
        <dbReference type="Proteomes" id="UP000320160"/>
    </source>
</evidence>
<comment type="caution">
    <text evidence="1">The sequence shown here is derived from an EMBL/GenBank/DDBJ whole genome shotgun (WGS) entry which is preliminary data.</text>
</comment>
<gene>
    <name evidence="1" type="ORF">FOM92_09390</name>
</gene>
<reference evidence="1 2" key="1">
    <citation type="submission" date="2019-07" db="EMBL/GenBank/DDBJ databases">
        <authorList>
            <person name="Park M."/>
        </authorList>
    </citation>
    <scope>NUCLEOTIDE SEQUENCE [LARGE SCALE GENOMIC DNA]</scope>
    <source>
        <strain evidence="1 2">KCTC32445</strain>
    </source>
</reference>
<organism evidence="1 2">
    <name type="scientific">Sphingorhabdus contaminans</name>
    <dbReference type="NCBI Taxonomy" id="1343899"/>
    <lineage>
        <taxon>Bacteria</taxon>
        <taxon>Pseudomonadati</taxon>
        <taxon>Pseudomonadota</taxon>
        <taxon>Alphaproteobacteria</taxon>
        <taxon>Sphingomonadales</taxon>
        <taxon>Sphingomonadaceae</taxon>
        <taxon>Sphingorhabdus</taxon>
    </lineage>
</organism>
<proteinExistence type="predicted"/>
<evidence type="ECO:0000313" key="1">
    <source>
        <dbReference type="EMBL" id="TSB01409.1"/>
    </source>
</evidence>
<accession>A0A553W9Q4</accession>